<dbReference type="PANTHER" id="PTHR11742">
    <property type="entry name" value="MANNOSYL-OLIGOSACCHARIDE ALPHA-1,2-MANNOSIDASE-RELATED"/>
    <property type="match status" value="1"/>
</dbReference>
<sequence length="549" mass="61757">MKCYSFIRFTAAAATTTAIAILLLSQGSLSKPSPQDVHGVDPNTIGTGGGVSTRSLNSTRKFVTKRQNLPSIEERKNAVVNAMKHAWSGYYKYAAKYDELLPLSKKGDNTWKMTAIDSIDTLHIMGLKEEYAQARESVLSVDFTKTDDGFKTSFFESTIRAVGGLISIHELTNDKGFLDKAQQLGDILMRAFKTPTGLPYREIDVNNIWKEQETDNTSTSLADVGTCIMEYKRLSDLTNKQIYNQNAQKAFDKIASLETKVPGLFPVQIDAKDGKTFGPYSFGAMGDSYYEYLLKYYLMTGKTETKYRDMYIKAIEAVNANILRNSLGTKPLLYIGQLSGKDDHKFEGIFQHLTCFAPGLYALGAKELERPGDLEIAISLMDTCYQLYMRTNTGLSPEAVLFAKSEDQAAGITPTQALKDIGVTFDERLNVHNVDSEYHAINPAYLLRPEVVESLMVLYRVTDNTVYQDWGWNIFQAIEKYTKVKEGGYATYANVYNQDIGDSQEDEMPSFFLAEALKYLFLLFSPKTDYSLDEYVFNTEAHPFRIKKP</sequence>
<gene>
    <name evidence="14" type="primary">MAN1B1</name>
    <name evidence="14" type="ORF">H4219_004092</name>
</gene>
<dbReference type="SUPFAM" id="SSF48225">
    <property type="entry name" value="Seven-hairpin glycosidases"/>
    <property type="match status" value="1"/>
</dbReference>
<dbReference type="GO" id="GO:0005509">
    <property type="term" value="F:calcium ion binding"/>
    <property type="evidence" value="ECO:0007669"/>
    <property type="project" value="InterPro"/>
</dbReference>
<dbReference type="EC" id="3.2.1.-" evidence="13"/>
<dbReference type="GO" id="GO:0004571">
    <property type="term" value="F:mannosyl-oligosaccharide 1,2-alpha-mannosidase activity"/>
    <property type="evidence" value="ECO:0007669"/>
    <property type="project" value="UniProtKB-EC"/>
</dbReference>
<comment type="cofactor">
    <cofactor evidence="1 11">
        <name>Ca(2+)</name>
        <dbReference type="ChEBI" id="CHEBI:29108"/>
    </cofactor>
</comment>
<feature type="disulfide bond" evidence="12">
    <location>
        <begin position="355"/>
        <end position="384"/>
    </location>
</feature>
<evidence type="ECO:0000256" key="8">
    <source>
        <dbReference type="ARBA" id="ARBA00047669"/>
    </source>
</evidence>
<feature type="active site" evidence="10">
    <location>
        <position position="287"/>
    </location>
</feature>
<feature type="binding site" evidence="11">
    <location>
        <position position="539"/>
    </location>
    <ligand>
        <name>Ca(2+)</name>
        <dbReference type="ChEBI" id="CHEBI:29108"/>
    </ligand>
</feature>
<evidence type="ECO:0000256" key="1">
    <source>
        <dbReference type="ARBA" id="ARBA00001913"/>
    </source>
</evidence>
<evidence type="ECO:0000313" key="15">
    <source>
        <dbReference type="Proteomes" id="UP001150538"/>
    </source>
</evidence>
<reference evidence="14" key="1">
    <citation type="submission" date="2022-07" db="EMBL/GenBank/DDBJ databases">
        <title>Phylogenomic reconstructions and comparative analyses of Kickxellomycotina fungi.</title>
        <authorList>
            <person name="Reynolds N.K."/>
            <person name="Stajich J.E."/>
            <person name="Barry K."/>
            <person name="Grigoriev I.V."/>
            <person name="Crous P."/>
            <person name="Smith M.E."/>
        </authorList>
    </citation>
    <scope>NUCLEOTIDE SEQUENCE</scope>
    <source>
        <strain evidence="14">NBRC 100468</strain>
    </source>
</reference>
<keyword evidence="6 11" id="KW-0106">Calcium</keyword>
<dbReference type="InterPro" id="IPR012341">
    <property type="entry name" value="6hp_glycosidase-like_sf"/>
</dbReference>
<dbReference type="InterPro" id="IPR050749">
    <property type="entry name" value="Glycosyl_Hydrolase_47"/>
</dbReference>
<evidence type="ECO:0000256" key="13">
    <source>
        <dbReference type="RuleBase" id="RU361193"/>
    </source>
</evidence>
<dbReference type="GO" id="GO:0016020">
    <property type="term" value="C:membrane"/>
    <property type="evidence" value="ECO:0007669"/>
    <property type="project" value="InterPro"/>
</dbReference>
<keyword evidence="5 13" id="KW-0378">Hydrolase</keyword>
<evidence type="ECO:0000256" key="6">
    <source>
        <dbReference type="ARBA" id="ARBA00022837"/>
    </source>
</evidence>
<dbReference type="Proteomes" id="UP001150538">
    <property type="component" value="Unassembled WGS sequence"/>
</dbReference>
<dbReference type="GO" id="GO:0005975">
    <property type="term" value="P:carbohydrate metabolic process"/>
    <property type="evidence" value="ECO:0007669"/>
    <property type="project" value="InterPro"/>
</dbReference>
<evidence type="ECO:0000256" key="10">
    <source>
        <dbReference type="PIRSR" id="PIRSR601382-1"/>
    </source>
</evidence>
<feature type="active site" description="Proton donor" evidence="10">
    <location>
        <position position="156"/>
    </location>
</feature>
<proteinExistence type="inferred from homology"/>
<evidence type="ECO:0000256" key="9">
    <source>
        <dbReference type="ARBA" id="ARBA00048605"/>
    </source>
</evidence>
<evidence type="ECO:0000256" key="7">
    <source>
        <dbReference type="ARBA" id="ARBA00023157"/>
    </source>
</evidence>
<keyword evidence="15" id="KW-1185">Reference proteome</keyword>
<dbReference type="PRINTS" id="PR00747">
    <property type="entry name" value="GLYHDRLASE47"/>
</dbReference>
<dbReference type="InterPro" id="IPR036026">
    <property type="entry name" value="Seven-hairpin_glycosidases"/>
</dbReference>
<protein>
    <recommendedName>
        <fullName evidence="13">alpha-1,2-Mannosidase</fullName>
        <ecNumber evidence="13">3.2.1.-</ecNumber>
    </recommendedName>
</protein>
<comment type="caution">
    <text evidence="14">The sequence shown here is derived from an EMBL/GenBank/DDBJ whole genome shotgun (WGS) entry which is preliminary data.</text>
</comment>
<evidence type="ECO:0000256" key="12">
    <source>
        <dbReference type="PIRSR" id="PIRSR601382-3"/>
    </source>
</evidence>
<comment type="pathway">
    <text evidence="2">Protein modification; protein glycosylation.</text>
</comment>
<dbReference type="GO" id="GO:0036503">
    <property type="term" value="P:ERAD pathway"/>
    <property type="evidence" value="ECO:0007669"/>
    <property type="project" value="UniProtKB-ARBA"/>
</dbReference>
<accession>A0A9W8A292</accession>
<evidence type="ECO:0000313" key="14">
    <source>
        <dbReference type="EMBL" id="KAJ1915870.1"/>
    </source>
</evidence>
<keyword evidence="13 14" id="KW-0326">Glycosidase</keyword>
<evidence type="ECO:0000256" key="5">
    <source>
        <dbReference type="ARBA" id="ARBA00022801"/>
    </source>
</evidence>
<evidence type="ECO:0000256" key="11">
    <source>
        <dbReference type="PIRSR" id="PIRSR601382-2"/>
    </source>
</evidence>
<comment type="catalytic activity">
    <reaction evidence="9">
        <text>N(4)-(alpha-D-Man-(1-&gt;2)-alpha-D-Man-(1-&gt;2)-alpha-D-Man-(1-&gt;3)-[alpha-D-Man-(1-&gt;2)-alpha-D-Man-(1-&gt;3)-[alpha-D-Man-(1-&gt;2)-alpha-D-Man-(1-&gt;6)]-alpha-D-Man-(1-&gt;6)]-beta-D-Man-(1-&gt;4)-beta-D-GlcNAc-(1-&gt;4)-beta-D-GlcNAc)-L-asparaginyl-[protein] (N-glucan mannose isomer 9A1,2,3B1,2,3) + 4 H2O = N(4)-(alpha-D-Man-(1-&gt;3)-[alpha-D-Man-(1-&gt;3)-[alpha-D-Man-(1-&gt;6)]-alpha-D-Man-(1-&gt;6)]-beta-D-Man-(1-&gt;4)-beta-D-GlcNAc-(1-&gt;4)-beta-D-GlcNAc)-L-asparaginyl-[protein] (N-glucan mannose isomer 5A1,2) + 4 beta-D-mannose</text>
        <dbReference type="Rhea" id="RHEA:56008"/>
        <dbReference type="Rhea" id="RHEA-COMP:14356"/>
        <dbReference type="Rhea" id="RHEA-COMP:14367"/>
        <dbReference type="ChEBI" id="CHEBI:15377"/>
        <dbReference type="ChEBI" id="CHEBI:28563"/>
        <dbReference type="ChEBI" id="CHEBI:59087"/>
        <dbReference type="ChEBI" id="CHEBI:139493"/>
        <dbReference type="EC" id="3.2.1.113"/>
    </reaction>
</comment>
<comment type="catalytic activity">
    <reaction evidence="8">
        <text>N(4)-(alpha-D-Man-(1-&gt;2)-alpha-D-Man-(1-&gt;2)-alpha-D-Man-(1-&gt;3)-[alpha-D-Man-(1-&gt;3)-[alpha-D-Man-(1-&gt;2)-alpha-D-Man-(1-&gt;6)]-alpha-D-Man-(1-&gt;6)]-beta-D-Man-(1-&gt;4)-beta-D-GlcNAc-(1-&gt;4)-beta-D-GlcNAc)-L-asparaginyl-[protein] (N-glucan mannose isomer 8A1,2,3B1,3) + 3 H2O = N(4)-(alpha-D-Man-(1-&gt;3)-[alpha-D-Man-(1-&gt;3)-[alpha-D-Man-(1-&gt;6)]-alpha-D-Man-(1-&gt;6)]-beta-D-Man-(1-&gt;4)-beta-D-GlcNAc-(1-&gt;4)-beta-D-GlcNAc)-L-asparaginyl-[protein] (N-glucan mannose isomer 5A1,2) + 3 beta-D-mannose</text>
        <dbReference type="Rhea" id="RHEA:56028"/>
        <dbReference type="Rhea" id="RHEA-COMP:14358"/>
        <dbReference type="Rhea" id="RHEA-COMP:14367"/>
        <dbReference type="ChEBI" id="CHEBI:15377"/>
        <dbReference type="ChEBI" id="CHEBI:28563"/>
        <dbReference type="ChEBI" id="CHEBI:59087"/>
        <dbReference type="ChEBI" id="CHEBI:60628"/>
        <dbReference type="EC" id="3.2.1.113"/>
    </reaction>
</comment>
<keyword evidence="7 12" id="KW-1015">Disulfide bond</keyword>
<dbReference type="OrthoDB" id="8118055at2759"/>
<dbReference type="AlphaFoldDB" id="A0A9W8A292"/>
<evidence type="ECO:0000256" key="4">
    <source>
        <dbReference type="ARBA" id="ARBA00022723"/>
    </source>
</evidence>
<feature type="active site" evidence="10">
    <location>
        <position position="450"/>
    </location>
</feature>
<dbReference type="InterPro" id="IPR001382">
    <property type="entry name" value="Glyco_hydro_47"/>
</dbReference>
<dbReference type="Gene3D" id="1.50.10.10">
    <property type="match status" value="1"/>
</dbReference>
<comment type="similarity">
    <text evidence="3 13">Belongs to the glycosyl hydrolase 47 family.</text>
</comment>
<dbReference type="GO" id="GO:0005783">
    <property type="term" value="C:endoplasmic reticulum"/>
    <property type="evidence" value="ECO:0007669"/>
    <property type="project" value="TreeGrafter"/>
</dbReference>
<feature type="active site" description="Proton donor" evidence="10">
    <location>
        <position position="398"/>
    </location>
</feature>
<dbReference type="EMBL" id="JANBPU010000126">
    <property type="protein sequence ID" value="KAJ1915870.1"/>
    <property type="molecule type" value="Genomic_DNA"/>
</dbReference>
<dbReference type="PANTHER" id="PTHR11742:SF55">
    <property type="entry name" value="ENDOPLASMIC RETICULUM MANNOSYL-OLIGOSACCHARIDE 1,2-ALPHA-MANNOSIDASE"/>
    <property type="match status" value="1"/>
</dbReference>
<dbReference type="Pfam" id="PF01532">
    <property type="entry name" value="Glyco_hydro_47"/>
    <property type="match status" value="1"/>
</dbReference>
<keyword evidence="4 11" id="KW-0479">Metal-binding</keyword>
<evidence type="ECO:0000256" key="3">
    <source>
        <dbReference type="ARBA" id="ARBA00007658"/>
    </source>
</evidence>
<name>A0A9W8A292_9FUNG</name>
<organism evidence="14 15">
    <name type="scientific">Mycoemilia scoparia</name>
    <dbReference type="NCBI Taxonomy" id="417184"/>
    <lineage>
        <taxon>Eukaryota</taxon>
        <taxon>Fungi</taxon>
        <taxon>Fungi incertae sedis</taxon>
        <taxon>Zoopagomycota</taxon>
        <taxon>Kickxellomycotina</taxon>
        <taxon>Kickxellomycetes</taxon>
        <taxon>Kickxellales</taxon>
        <taxon>Kickxellaceae</taxon>
        <taxon>Mycoemilia</taxon>
    </lineage>
</organism>
<evidence type="ECO:0000256" key="2">
    <source>
        <dbReference type="ARBA" id="ARBA00004922"/>
    </source>
</evidence>